<reference evidence="1 2" key="1">
    <citation type="submission" date="2017-02" db="EMBL/GenBank/DDBJ databases">
        <title>Genomic diversity within the haloalkaliphilic genus Thioalkalivibrio.</title>
        <authorList>
            <person name="Ahn A.-C."/>
            <person name="Meier-Kolthoff J."/>
            <person name="Overmars L."/>
            <person name="Richter M."/>
            <person name="Woyke T."/>
            <person name="Sorokin D.Y."/>
            <person name="Muyzer G."/>
        </authorList>
    </citation>
    <scope>NUCLEOTIDE SEQUENCE [LARGE SCALE GENOMIC DNA]</scope>
    <source>
        <strain evidence="1 2">HL17</strain>
    </source>
</reference>
<dbReference type="AlphaFoldDB" id="A0A1V3A1W7"/>
<dbReference type="STRING" id="252474.B1A74_00750"/>
<sequence length="121" mass="13487">MNTKQAEIPARYSSDWIESLDGRTRLAQAARARLDALQADLGGADALSYQRRSLAKRIVWLEVQIEQREAALARGEEIDEARHTNNVNTLVGLLKSVGLDRKAKDVPDLATYLQQRSEAAQ</sequence>
<comment type="caution">
    <text evidence="1">The sequence shown here is derived from an EMBL/GenBank/DDBJ whole genome shotgun (WGS) entry which is preliminary data.</text>
</comment>
<protein>
    <submittedName>
        <fullName evidence="1">Uncharacterized protein</fullName>
    </submittedName>
</protein>
<gene>
    <name evidence="1" type="ORF">B1A74_00750</name>
</gene>
<dbReference type="EMBL" id="MUZR01000003">
    <property type="protein sequence ID" value="OOC11335.1"/>
    <property type="molecule type" value="Genomic_DNA"/>
</dbReference>
<name>A0A1V3A1W7_9GAMM</name>
<dbReference type="OrthoDB" id="6197906at2"/>
<proteinExistence type="predicted"/>
<dbReference type="RefSeq" id="WP_077243492.1">
    <property type="nucleotide sequence ID" value="NZ_MUZR01000003.1"/>
</dbReference>
<keyword evidence="2" id="KW-1185">Reference proteome</keyword>
<evidence type="ECO:0000313" key="2">
    <source>
        <dbReference type="Proteomes" id="UP000189177"/>
    </source>
</evidence>
<accession>A0A1V3A1W7</accession>
<organism evidence="1 2">
    <name type="scientific">Thioalkalivibrio halophilus</name>
    <dbReference type="NCBI Taxonomy" id="252474"/>
    <lineage>
        <taxon>Bacteria</taxon>
        <taxon>Pseudomonadati</taxon>
        <taxon>Pseudomonadota</taxon>
        <taxon>Gammaproteobacteria</taxon>
        <taxon>Chromatiales</taxon>
        <taxon>Ectothiorhodospiraceae</taxon>
        <taxon>Thioalkalivibrio</taxon>
    </lineage>
</organism>
<evidence type="ECO:0000313" key="1">
    <source>
        <dbReference type="EMBL" id="OOC11335.1"/>
    </source>
</evidence>
<dbReference type="Proteomes" id="UP000189177">
    <property type="component" value="Unassembled WGS sequence"/>
</dbReference>